<dbReference type="Proteomes" id="UP000195652">
    <property type="component" value="Chromosome"/>
</dbReference>
<dbReference type="AlphaFoldDB" id="A0A7Y4P9A5"/>
<reference evidence="6 7" key="1">
    <citation type="journal article" date="2014" name="BMC Vet. Res.">
        <title>First report of Corynebacterium pseudotuberculosis from caseous lymphadenitis lesions in Black Alentejano pig (Sus scrofa domesticus).</title>
        <authorList>
            <person name="Oliveira M."/>
            <person name="Barroco C."/>
            <person name="Mottola C."/>
            <person name="Santos R."/>
            <person name="Lemsaddek A."/>
            <person name="Tavares L."/>
            <person name="Semedo-Lemsaddek T."/>
        </authorList>
    </citation>
    <scope>NUCLEOTIDE SEQUENCE [LARGE SCALE GENOMIC DNA]</scope>
    <source>
        <strain evidence="6 7">PO100/5</strain>
    </source>
</reference>
<keyword evidence="7" id="KW-1185">Reference proteome</keyword>
<keyword evidence="3" id="KW-1133">Transmembrane helix</keyword>
<dbReference type="GeneID" id="75007746"/>
<reference evidence="6 7" key="2">
    <citation type="journal article" date="2020" name="Antonie Van Leeuwenhoek">
        <title>Phylogenomic characterisation of a novel corynebacterial species pathogenic to animals.</title>
        <authorList>
            <person name="Moller J."/>
            <person name="Musella L."/>
            <person name="Melnikov V."/>
            <person name="Geissdorfer W."/>
            <person name="Burkovski A."/>
            <person name="Sangal V."/>
        </authorList>
    </citation>
    <scope>NUCLEOTIDE SEQUENCE [LARGE SCALE GENOMIC DNA]</scope>
    <source>
        <strain evidence="6 7">PO100/5</strain>
    </source>
</reference>
<reference evidence="6 7" key="3">
    <citation type="journal article" date="2020" name="Int. J. Syst. Evol. Microbiol.">
        <title>Corynebacterium silvaticum sp. nov., a unique group of NTTB corynebacteria in wild boar and roe deer.</title>
        <authorList>
            <person name="Dangel A."/>
            <person name="Berger A."/>
            <person name="Rau J."/>
            <person name="Eisenberg T."/>
            <person name="Kampfer P."/>
            <person name="Margos G."/>
            <person name="Contzen M."/>
            <person name="Busse H.J."/>
            <person name="Konrad R."/>
            <person name="Peters M."/>
            <person name="Sting R."/>
            <person name="Sing A."/>
        </authorList>
    </citation>
    <scope>NUCLEOTIDE SEQUENCE [LARGE SCALE GENOMIC DNA]</scope>
    <source>
        <strain evidence="6 7">PO100/5</strain>
    </source>
</reference>
<reference evidence="6 7" key="4">
    <citation type="journal article" date="2020" name="PLoS ONE">
        <title>Taxonomic classification of strain PO100/5 shows a broader geographic distribution and genetic markers of the recently described Corynebacterium silvaticum.</title>
        <authorList>
            <person name="Viana M.V.C."/>
            <person name="Profeta R."/>
            <person name="da Silva A.L."/>
            <person name="Hurtado R."/>
            <person name="Cerqueira J.C."/>
            <person name="Ribeiro B.F.S."/>
            <person name="Almeida M.O."/>
            <person name="Morais-Rodrigues F."/>
            <person name="Soares S.C."/>
            <person name="Oliveira M."/>
            <person name="Tavares L."/>
            <person name="Figueiredo H."/>
            <person name="Wattam A.R."/>
            <person name="Barh D."/>
            <person name="Ghosh P."/>
            <person name="Silva A."/>
            <person name="Azevedo V."/>
        </authorList>
    </citation>
    <scope>NUCLEOTIDE SEQUENCE [LARGE SCALE GENOMIC DNA]</scope>
    <source>
        <strain evidence="6 7">PO100/5</strain>
    </source>
</reference>
<proteinExistence type="predicted"/>
<evidence type="ECO:0000313" key="6">
    <source>
        <dbReference type="EMBL" id="ARU46058.1"/>
    </source>
</evidence>
<sequence length="281" mass="30167">MIRKIARPMLASVYIADGADTVLNSQAHVEGTQTVLGHLRTVLPRKYYRQIPDDPKLITQAVGGAKIGAGTLLALGKSPRLAATTLAALSVPTILARHAFWETQDREEKTARKQGFLTSVALLGGLTITSVDTAGKPSLKWRADKAAQKASTQIQQALPTKSETDKLAEQAQETASAFASTAKDWIGDATDKVTEYAQAAQGYVEDNKDDWLTTAQSNAKIAKKKAVKVAAKAQERAAEAYAQAEKSTGRSAKKASKKASRLQNQAEKALNKAMKRFDGAF</sequence>
<evidence type="ECO:0000256" key="4">
    <source>
        <dbReference type="ARBA" id="ARBA00023136"/>
    </source>
</evidence>
<dbReference type="RefSeq" id="WP_087453880.1">
    <property type="nucleotide sequence ID" value="NZ_CP021417.2"/>
</dbReference>
<evidence type="ECO:0000256" key="3">
    <source>
        <dbReference type="ARBA" id="ARBA00022989"/>
    </source>
</evidence>
<evidence type="ECO:0000256" key="5">
    <source>
        <dbReference type="SAM" id="MobiDB-lite"/>
    </source>
</evidence>
<dbReference type="InterPro" id="IPR032808">
    <property type="entry name" value="DoxX"/>
</dbReference>
<feature type="region of interest" description="Disordered" evidence="5">
    <location>
        <begin position="237"/>
        <end position="269"/>
    </location>
</feature>
<name>A0A7Y4P9A5_9CORY</name>
<accession>A0A7Y4P9A5</accession>
<evidence type="ECO:0000256" key="2">
    <source>
        <dbReference type="ARBA" id="ARBA00022692"/>
    </source>
</evidence>
<evidence type="ECO:0000313" key="7">
    <source>
        <dbReference type="Proteomes" id="UP000195652"/>
    </source>
</evidence>
<keyword evidence="4" id="KW-0472">Membrane</keyword>
<gene>
    <name evidence="6" type="ORF">CBE74_05665</name>
</gene>
<dbReference type="GO" id="GO:0016020">
    <property type="term" value="C:membrane"/>
    <property type="evidence" value="ECO:0007669"/>
    <property type="project" value="UniProtKB-SubCell"/>
</dbReference>
<comment type="subcellular location">
    <subcellularLocation>
        <location evidence="1">Membrane</location>
        <topology evidence="1">Multi-pass membrane protein</topology>
    </subcellularLocation>
</comment>
<dbReference type="EMBL" id="CP021417">
    <property type="protein sequence ID" value="ARU46058.1"/>
    <property type="molecule type" value="Genomic_DNA"/>
</dbReference>
<feature type="compositionally biased region" description="Basic residues" evidence="5">
    <location>
        <begin position="251"/>
        <end position="260"/>
    </location>
</feature>
<protein>
    <submittedName>
        <fullName evidence="6">DoxX family protein</fullName>
    </submittedName>
</protein>
<dbReference type="KEGG" id="csil:CBE74_05665"/>
<evidence type="ECO:0000256" key="1">
    <source>
        <dbReference type="ARBA" id="ARBA00004141"/>
    </source>
</evidence>
<dbReference type="OrthoDB" id="329282at2"/>
<organism evidence="6 7">
    <name type="scientific">Corynebacterium silvaticum</name>
    <dbReference type="NCBI Taxonomy" id="2320431"/>
    <lineage>
        <taxon>Bacteria</taxon>
        <taxon>Bacillati</taxon>
        <taxon>Actinomycetota</taxon>
        <taxon>Actinomycetes</taxon>
        <taxon>Mycobacteriales</taxon>
        <taxon>Corynebacteriaceae</taxon>
        <taxon>Corynebacterium</taxon>
    </lineage>
</organism>
<keyword evidence="2" id="KW-0812">Transmembrane</keyword>
<dbReference type="Pfam" id="PF07681">
    <property type="entry name" value="DoxX"/>
    <property type="match status" value="1"/>
</dbReference>